<gene>
    <name evidence="2" type="ORF">BB934_03810</name>
</gene>
<evidence type="ECO:0000313" key="2">
    <source>
        <dbReference type="EMBL" id="ANY77455.1"/>
    </source>
</evidence>
<accession>A0A1B2EBX5</accession>
<dbReference type="Pfam" id="PF07750">
    <property type="entry name" value="GcrA"/>
    <property type="match status" value="1"/>
</dbReference>
<dbReference type="AlphaFoldDB" id="A0A1B2EBX5"/>
<dbReference type="EMBL" id="CP016616">
    <property type="protein sequence ID" value="ANY77455.1"/>
    <property type="molecule type" value="Genomic_DNA"/>
</dbReference>
<name>A0A1B2EBX5_9HYPH</name>
<dbReference type="InterPro" id="IPR011681">
    <property type="entry name" value="GcrA"/>
</dbReference>
<protein>
    <recommendedName>
        <fullName evidence="3">GcrA cell cycle regulator</fullName>
    </recommendedName>
</protein>
<feature type="region of interest" description="Disordered" evidence="1">
    <location>
        <begin position="57"/>
        <end position="81"/>
    </location>
</feature>
<proteinExistence type="predicted"/>
<reference evidence="2" key="1">
    <citation type="submission" date="2016-07" db="EMBL/GenBank/DDBJ databases">
        <title>Microvirga ossetica sp. nov. a new species of rhizobia isolated from root nodules of the legume species Vicia alpestris Steven originated from North Ossetia region in the Caucasus.</title>
        <authorList>
            <person name="Safronova V.I."/>
            <person name="Kuznetsova I.G."/>
            <person name="Sazanova A.L."/>
            <person name="Belimov A."/>
            <person name="Andronov E."/>
            <person name="Osledkin Y.S."/>
            <person name="Onishchuk O.P."/>
            <person name="Kurchak O.N."/>
            <person name="Shaposhnikov A.I."/>
            <person name="Willems A."/>
            <person name="Tikhonovich I.A."/>
        </authorList>
    </citation>
    <scope>NUCLEOTIDE SEQUENCE [LARGE SCALE GENOMIC DNA]</scope>
    <source>
        <strain evidence="2">V5/3M</strain>
    </source>
</reference>
<organism evidence="2">
    <name type="scientific">Microvirga ossetica</name>
    <dbReference type="NCBI Taxonomy" id="1882682"/>
    <lineage>
        <taxon>Bacteria</taxon>
        <taxon>Pseudomonadati</taxon>
        <taxon>Pseudomonadota</taxon>
        <taxon>Alphaproteobacteria</taxon>
        <taxon>Hyphomicrobiales</taxon>
        <taxon>Methylobacteriaceae</taxon>
        <taxon>Microvirga</taxon>
    </lineage>
</organism>
<dbReference type="KEGG" id="moc:BB934_03810"/>
<evidence type="ECO:0008006" key="3">
    <source>
        <dbReference type="Google" id="ProtNLM"/>
    </source>
</evidence>
<sequence>MTVPWDEQGKEVLTRLWLAGETARMIAEKLGRGVTRNAVIGKAHRLGLTGKHGSKSLKWARAFRPKGSDQQRWRKPKTRAR</sequence>
<dbReference type="RefSeq" id="WP_099508448.1">
    <property type="nucleotide sequence ID" value="NZ_CP016616.1"/>
</dbReference>
<dbReference type="OrthoDB" id="9798071at2"/>
<evidence type="ECO:0000256" key="1">
    <source>
        <dbReference type="SAM" id="MobiDB-lite"/>
    </source>
</evidence>